<gene>
    <name evidence="1" type="ORF">BDN72DRAFT_153378</name>
</gene>
<dbReference type="Proteomes" id="UP000308600">
    <property type="component" value="Unassembled WGS sequence"/>
</dbReference>
<proteinExistence type="predicted"/>
<organism evidence="1 2">
    <name type="scientific">Pluteus cervinus</name>
    <dbReference type="NCBI Taxonomy" id="181527"/>
    <lineage>
        <taxon>Eukaryota</taxon>
        <taxon>Fungi</taxon>
        <taxon>Dikarya</taxon>
        <taxon>Basidiomycota</taxon>
        <taxon>Agaricomycotina</taxon>
        <taxon>Agaricomycetes</taxon>
        <taxon>Agaricomycetidae</taxon>
        <taxon>Agaricales</taxon>
        <taxon>Pluteineae</taxon>
        <taxon>Pluteaceae</taxon>
        <taxon>Pluteus</taxon>
    </lineage>
</organism>
<sequence length="304" mass="34956">MKPHPKDTVKTTGSTSMRSSWILTSPRSRTTKGPGDFASVLPTEIWTLIFSYLPAAELERLKLVHRACYELARAQTWKTLQLAYFDTVGGPPNRMVKGCIKDPVLAGQVRHLLIQERSVFQRSLTMTSSVSLWVKNHTILPVKRSQRMWKSKDGLVDESLRVISHLTERLNEMTINFYWPPYAQRPSQHRLAFYEQLFTLLAHGTLQPNPLTQRTPPFRFRSLILKVQLHHLPLIANWFRKSPRIFDELERLSLGIGVTNRNSPLSYLPPSDDETIERDTRAVVSQLRKTFLQCVGILPQAHLP</sequence>
<evidence type="ECO:0000313" key="2">
    <source>
        <dbReference type="Proteomes" id="UP000308600"/>
    </source>
</evidence>
<evidence type="ECO:0000313" key="1">
    <source>
        <dbReference type="EMBL" id="TFK66330.1"/>
    </source>
</evidence>
<reference evidence="1 2" key="1">
    <citation type="journal article" date="2019" name="Nat. Ecol. Evol.">
        <title>Megaphylogeny resolves global patterns of mushroom evolution.</title>
        <authorList>
            <person name="Varga T."/>
            <person name="Krizsan K."/>
            <person name="Foldi C."/>
            <person name="Dima B."/>
            <person name="Sanchez-Garcia M."/>
            <person name="Sanchez-Ramirez S."/>
            <person name="Szollosi G.J."/>
            <person name="Szarkandi J.G."/>
            <person name="Papp V."/>
            <person name="Albert L."/>
            <person name="Andreopoulos W."/>
            <person name="Angelini C."/>
            <person name="Antonin V."/>
            <person name="Barry K.W."/>
            <person name="Bougher N.L."/>
            <person name="Buchanan P."/>
            <person name="Buyck B."/>
            <person name="Bense V."/>
            <person name="Catcheside P."/>
            <person name="Chovatia M."/>
            <person name="Cooper J."/>
            <person name="Damon W."/>
            <person name="Desjardin D."/>
            <person name="Finy P."/>
            <person name="Geml J."/>
            <person name="Haridas S."/>
            <person name="Hughes K."/>
            <person name="Justo A."/>
            <person name="Karasinski D."/>
            <person name="Kautmanova I."/>
            <person name="Kiss B."/>
            <person name="Kocsube S."/>
            <person name="Kotiranta H."/>
            <person name="LaButti K.M."/>
            <person name="Lechner B.E."/>
            <person name="Liimatainen K."/>
            <person name="Lipzen A."/>
            <person name="Lukacs Z."/>
            <person name="Mihaltcheva S."/>
            <person name="Morgado L.N."/>
            <person name="Niskanen T."/>
            <person name="Noordeloos M.E."/>
            <person name="Ohm R.A."/>
            <person name="Ortiz-Santana B."/>
            <person name="Ovrebo C."/>
            <person name="Racz N."/>
            <person name="Riley R."/>
            <person name="Savchenko A."/>
            <person name="Shiryaev A."/>
            <person name="Soop K."/>
            <person name="Spirin V."/>
            <person name="Szebenyi C."/>
            <person name="Tomsovsky M."/>
            <person name="Tulloss R.E."/>
            <person name="Uehling J."/>
            <person name="Grigoriev I.V."/>
            <person name="Vagvolgyi C."/>
            <person name="Papp T."/>
            <person name="Martin F.M."/>
            <person name="Miettinen O."/>
            <person name="Hibbett D.S."/>
            <person name="Nagy L.G."/>
        </authorList>
    </citation>
    <scope>NUCLEOTIDE SEQUENCE [LARGE SCALE GENOMIC DNA]</scope>
    <source>
        <strain evidence="1 2">NL-1719</strain>
    </source>
</reference>
<protein>
    <submittedName>
        <fullName evidence="1">Uncharacterized protein</fullName>
    </submittedName>
</protein>
<name>A0ACD3AKX0_9AGAR</name>
<accession>A0ACD3AKX0</accession>
<dbReference type="EMBL" id="ML208408">
    <property type="protein sequence ID" value="TFK66330.1"/>
    <property type="molecule type" value="Genomic_DNA"/>
</dbReference>
<keyword evidence="2" id="KW-1185">Reference proteome</keyword>